<organism evidence="2 3">
    <name type="scientific">Cotesia congregata</name>
    <name type="common">Parasitoid wasp</name>
    <name type="synonym">Apanteles congregatus</name>
    <dbReference type="NCBI Taxonomy" id="51543"/>
    <lineage>
        <taxon>Eukaryota</taxon>
        <taxon>Metazoa</taxon>
        <taxon>Ecdysozoa</taxon>
        <taxon>Arthropoda</taxon>
        <taxon>Hexapoda</taxon>
        <taxon>Insecta</taxon>
        <taxon>Pterygota</taxon>
        <taxon>Neoptera</taxon>
        <taxon>Endopterygota</taxon>
        <taxon>Hymenoptera</taxon>
        <taxon>Apocrita</taxon>
        <taxon>Ichneumonoidea</taxon>
        <taxon>Braconidae</taxon>
        <taxon>Microgastrinae</taxon>
        <taxon>Cotesia</taxon>
    </lineage>
</organism>
<comment type="caution">
    <text evidence="2">The sequence shown here is derived from an EMBL/GenBank/DDBJ whole genome shotgun (WGS) entry which is preliminary data.</text>
</comment>
<gene>
    <name evidence="2" type="ORF">HICCMSTLAB_LOCUS9147</name>
</gene>
<feature type="transmembrane region" description="Helical" evidence="1">
    <location>
        <begin position="20"/>
        <end position="39"/>
    </location>
</feature>
<reference evidence="2" key="1">
    <citation type="submission" date="2021-04" db="EMBL/GenBank/DDBJ databases">
        <authorList>
            <person name="Chebbi M.A.C M."/>
        </authorList>
    </citation>
    <scope>NUCLEOTIDE SEQUENCE</scope>
</reference>
<dbReference type="AlphaFoldDB" id="A0A8J2HG60"/>
<dbReference type="Proteomes" id="UP000786811">
    <property type="component" value="Unassembled WGS sequence"/>
</dbReference>
<proteinExistence type="predicted"/>
<protein>
    <submittedName>
        <fullName evidence="2">Uncharacterized protein</fullName>
    </submittedName>
</protein>
<evidence type="ECO:0000313" key="2">
    <source>
        <dbReference type="EMBL" id="CAG5099613.1"/>
    </source>
</evidence>
<sequence>MLNSVPKQIVLTLQSSPPFLLEIILAITIALLLAISLVTRLQYFLSHPLSSPPCEFLPEFQKYLPH</sequence>
<keyword evidence="1" id="KW-0812">Transmembrane</keyword>
<dbReference type="EMBL" id="CAJNRD030001122">
    <property type="protein sequence ID" value="CAG5099613.1"/>
    <property type="molecule type" value="Genomic_DNA"/>
</dbReference>
<keyword evidence="1" id="KW-0472">Membrane</keyword>
<keyword evidence="3" id="KW-1185">Reference proteome</keyword>
<evidence type="ECO:0000313" key="3">
    <source>
        <dbReference type="Proteomes" id="UP000786811"/>
    </source>
</evidence>
<accession>A0A8J2HG60</accession>
<name>A0A8J2HG60_COTCN</name>
<keyword evidence="1" id="KW-1133">Transmembrane helix</keyword>
<evidence type="ECO:0000256" key="1">
    <source>
        <dbReference type="SAM" id="Phobius"/>
    </source>
</evidence>